<sequence>MSDMPVVRSGPDRGERSMEPVYDLMARLLTEYFGVPEEEITPDATYEQLEIDSLAQAEMVTLLEDHLRMTLDQELRGETLGEAAAHVERLLAGRAGPAEAAAGHDAGAAGPAALTVPTP</sequence>
<evidence type="ECO:0000313" key="3">
    <source>
        <dbReference type="EMBL" id="PHQ52144.1"/>
    </source>
</evidence>
<accession>A0A2G1XLK1</accession>
<feature type="compositionally biased region" description="Low complexity" evidence="1">
    <location>
        <begin position="96"/>
        <end position="113"/>
    </location>
</feature>
<dbReference type="Gene3D" id="1.10.1200.10">
    <property type="entry name" value="ACP-like"/>
    <property type="match status" value="1"/>
</dbReference>
<keyword evidence="4" id="KW-1185">Reference proteome</keyword>
<evidence type="ECO:0000259" key="2">
    <source>
        <dbReference type="Pfam" id="PF00550"/>
    </source>
</evidence>
<feature type="domain" description="Carrier" evidence="2">
    <location>
        <begin position="27"/>
        <end position="87"/>
    </location>
</feature>
<evidence type="ECO:0000256" key="1">
    <source>
        <dbReference type="SAM" id="MobiDB-lite"/>
    </source>
</evidence>
<feature type="region of interest" description="Disordered" evidence="1">
    <location>
        <begin position="96"/>
        <end position="119"/>
    </location>
</feature>
<dbReference type="InterPro" id="IPR036736">
    <property type="entry name" value="ACP-like_sf"/>
</dbReference>
<dbReference type="EMBL" id="NHZO01000097">
    <property type="protein sequence ID" value="PHQ52144.1"/>
    <property type="molecule type" value="Genomic_DNA"/>
</dbReference>
<dbReference type="InterPro" id="IPR009081">
    <property type="entry name" value="PP-bd_ACP"/>
</dbReference>
<protein>
    <recommendedName>
        <fullName evidence="2">Carrier domain-containing protein</fullName>
    </recommendedName>
</protein>
<dbReference type="Proteomes" id="UP000222531">
    <property type="component" value="Unassembled WGS sequence"/>
</dbReference>
<dbReference type="SUPFAM" id="SSF47336">
    <property type="entry name" value="ACP-like"/>
    <property type="match status" value="1"/>
</dbReference>
<dbReference type="AlphaFoldDB" id="A0A2G1XLK1"/>
<dbReference type="OrthoDB" id="6978112at2"/>
<evidence type="ECO:0000313" key="4">
    <source>
        <dbReference type="Proteomes" id="UP000222531"/>
    </source>
</evidence>
<gene>
    <name evidence="3" type="ORF">BLA24_09505</name>
</gene>
<name>A0A2G1XLK1_STRCJ</name>
<reference evidence="3 4" key="1">
    <citation type="journal article" date="2017" name="Biochemistry">
        <title>Identification of the Biosynthetic Pathway for the Antibiotic Bicyclomycin.</title>
        <authorList>
            <person name="Patteson J."/>
            <person name="Cai W."/>
            <person name="Johnson R.A."/>
            <person name="Santa Maria K."/>
            <person name="Li B."/>
        </authorList>
    </citation>
    <scope>NUCLEOTIDE SEQUENCE [LARGE SCALE GENOMIC DNA]</scope>
    <source>
        <strain evidence="3 4">ATCC 21532</strain>
    </source>
</reference>
<dbReference type="Pfam" id="PF00550">
    <property type="entry name" value="PP-binding"/>
    <property type="match status" value="1"/>
</dbReference>
<proteinExistence type="predicted"/>
<comment type="caution">
    <text evidence="3">The sequence shown here is derived from an EMBL/GenBank/DDBJ whole genome shotgun (WGS) entry which is preliminary data.</text>
</comment>
<organism evidence="3 4">
    <name type="scientific">Streptomyces cinnamoneus</name>
    <name type="common">Streptoverticillium cinnamoneum</name>
    <dbReference type="NCBI Taxonomy" id="53446"/>
    <lineage>
        <taxon>Bacteria</taxon>
        <taxon>Bacillati</taxon>
        <taxon>Actinomycetota</taxon>
        <taxon>Actinomycetes</taxon>
        <taxon>Kitasatosporales</taxon>
        <taxon>Streptomycetaceae</taxon>
        <taxon>Streptomyces</taxon>
        <taxon>Streptomyces cinnamoneus group</taxon>
    </lineage>
</organism>